<sequence>MSLFARKKKRIYFFNRYRGFKPEFYIRSLHQLSMIKKSHPCFLSDITYFSSRLLLGR</sequence>
<accession>A0A0A9CMP8</accession>
<dbReference type="AlphaFoldDB" id="A0A0A9CMP8"/>
<proteinExistence type="predicted"/>
<organism evidence="1">
    <name type="scientific">Arundo donax</name>
    <name type="common">Giant reed</name>
    <name type="synonym">Donax arundinaceus</name>
    <dbReference type="NCBI Taxonomy" id="35708"/>
    <lineage>
        <taxon>Eukaryota</taxon>
        <taxon>Viridiplantae</taxon>
        <taxon>Streptophyta</taxon>
        <taxon>Embryophyta</taxon>
        <taxon>Tracheophyta</taxon>
        <taxon>Spermatophyta</taxon>
        <taxon>Magnoliopsida</taxon>
        <taxon>Liliopsida</taxon>
        <taxon>Poales</taxon>
        <taxon>Poaceae</taxon>
        <taxon>PACMAD clade</taxon>
        <taxon>Arundinoideae</taxon>
        <taxon>Arundineae</taxon>
        <taxon>Arundo</taxon>
    </lineage>
</organism>
<evidence type="ECO:0000313" key="1">
    <source>
        <dbReference type="EMBL" id="JAD77574.1"/>
    </source>
</evidence>
<protein>
    <submittedName>
        <fullName evidence="1">Uncharacterized protein</fullName>
    </submittedName>
</protein>
<reference evidence="1" key="1">
    <citation type="submission" date="2014-09" db="EMBL/GenBank/DDBJ databases">
        <authorList>
            <person name="Magalhaes I.L.F."/>
            <person name="Oliveira U."/>
            <person name="Santos F.R."/>
            <person name="Vidigal T.H.D.A."/>
            <person name="Brescovit A.D."/>
            <person name="Santos A.J."/>
        </authorList>
    </citation>
    <scope>NUCLEOTIDE SEQUENCE</scope>
    <source>
        <tissue evidence="1">Shoot tissue taken approximately 20 cm above the soil surface</tissue>
    </source>
</reference>
<dbReference type="EMBL" id="GBRH01220321">
    <property type="protein sequence ID" value="JAD77574.1"/>
    <property type="molecule type" value="Transcribed_RNA"/>
</dbReference>
<name>A0A0A9CMP8_ARUDO</name>
<reference evidence="1" key="2">
    <citation type="journal article" date="2015" name="Data Brief">
        <title>Shoot transcriptome of the giant reed, Arundo donax.</title>
        <authorList>
            <person name="Barrero R.A."/>
            <person name="Guerrero F.D."/>
            <person name="Moolhuijzen P."/>
            <person name="Goolsby J.A."/>
            <person name="Tidwell J."/>
            <person name="Bellgard S.E."/>
            <person name="Bellgard M.I."/>
        </authorList>
    </citation>
    <scope>NUCLEOTIDE SEQUENCE</scope>
    <source>
        <tissue evidence="1">Shoot tissue taken approximately 20 cm above the soil surface</tissue>
    </source>
</reference>